<dbReference type="Proteomes" id="UP000061569">
    <property type="component" value="Chromosome"/>
</dbReference>
<evidence type="ECO:0000313" key="2">
    <source>
        <dbReference type="Proteomes" id="UP000061569"/>
    </source>
</evidence>
<evidence type="ECO:0000313" key="1">
    <source>
        <dbReference type="EMBL" id="ALN57284.1"/>
    </source>
</evidence>
<reference evidence="1 2" key="1">
    <citation type="submission" date="2015-11" db="EMBL/GenBank/DDBJ databases">
        <title>Genome sequences of Lysobacter enzymogenes strain C3 and Lysobacter antibioticus ATCC 29479.</title>
        <authorList>
            <person name="Kobayashi D.Y."/>
        </authorList>
    </citation>
    <scope>NUCLEOTIDE SEQUENCE [LARGE SCALE GENOMIC DNA]</scope>
    <source>
        <strain evidence="1 2">C3</strain>
    </source>
</reference>
<sequence>MARARPACAGSGLSHMPGANARLCSDGRRATCRLPRAIKSNALFPACVPPDPPMCGTPKPAPDGGFARTCEARVTVKFPDRSYGLRRAADPETLAVRNTHPTTTKYGASPNYRARRSRLWAAYTALRFLGYNTRARAAEVAGGKSGGSKPRTAGGRIPLAGVVLAALPTQKTRRLRPKTPGAKNPPIDGGGCRCSWSFEAPSERIWQS</sequence>
<dbReference type="STRING" id="69.GLE_1933"/>
<name>A0A0S2DFC8_LYSEN</name>
<accession>A0A0S2DFC8</accession>
<protein>
    <submittedName>
        <fullName evidence="1">Uncharacterized protein</fullName>
    </submittedName>
</protein>
<dbReference type="EMBL" id="CP013140">
    <property type="protein sequence ID" value="ALN57284.1"/>
    <property type="molecule type" value="Genomic_DNA"/>
</dbReference>
<gene>
    <name evidence="1" type="ORF">GLE_1933</name>
</gene>
<proteinExistence type="predicted"/>
<dbReference type="KEGG" id="lez:GLE_1933"/>
<dbReference type="AlphaFoldDB" id="A0A0S2DFC8"/>
<organism evidence="1 2">
    <name type="scientific">Lysobacter enzymogenes</name>
    <dbReference type="NCBI Taxonomy" id="69"/>
    <lineage>
        <taxon>Bacteria</taxon>
        <taxon>Pseudomonadati</taxon>
        <taxon>Pseudomonadota</taxon>
        <taxon>Gammaproteobacteria</taxon>
        <taxon>Lysobacterales</taxon>
        <taxon>Lysobacteraceae</taxon>
        <taxon>Lysobacter</taxon>
    </lineage>
</organism>